<sequence length="603" mass="69735">MKNNSLEEALKEIEEERPDLKQLDDTPKKPGLFENNNRYYILKYDKEGKLYKESLSNFLFQNVRKIKLGAKEEALLVDISEGNQLRTNIIITGEMQADKKKLLIALKNNLSTVLLTCRSNTDFEQLMVYVAKQAKITVDQADYVGMFYHSPSRNYYFVILDEEEQIHYLKPSKMKESDGELVQVLGRRHLNSQTRIRNEYIENNWHDTAKTMLESLPKLFADKKALVPLAWYLAALLSDWMMEEYVTNLPILYLYGEKGAGKSTCLKILSTYFGNTKMKELAMSSTKQPIRDAMACTNAFPITTTESPNKKDSDDIANMLKILFDRSDYMRGNLFGNETYVLQAPWAMAANKRISNEAVQDRMIQLEFKPSDQSGNRELIIDIIGNKKDNGRFIAGYLQYLIKQQECWADWHASAKTYAKMASIPREAEIMLALAMGFVMMRDLQVLVGMEPYTDEVFREMMELVSSQRKENQIQPIYVEFLQFVQTYHIDPSYQQKQMSGWSSQKGFKFQQAWWLDKFEEYTQNKSTIDFDRKIILSGLKKYESIELNTSESLNGGKAKCFTINAQKLEEETEGMFPAEAWSKNALLMVEQAEEITVELELG</sequence>
<feature type="region of interest" description="Disordered" evidence="1">
    <location>
        <begin position="1"/>
        <end position="28"/>
    </location>
</feature>
<dbReference type="EMBL" id="MPTC01000001">
    <property type="protein sequence ID" value="OMD44024.1"/>
    <property type="molecule type" value="Genomic_DNA"/>
</dbReference>
<evidence type="ECO:0000313" key="2">
    <source>
        <dbReference type="EMBL" id="OMD44024.1"/>
    </source>
</evidence>
<protein>
    <recommendedName>
        <fullName evidence="4">DUF927 domain-containing protein</fullName>
    </recommendedName>
</protein>
<proteinExistence type="predicted"/>
<gene>
    <name evidence="2" type="ORF">BSK52_00285</name>
</gene>
<evidence type="ECO:0000313" key="3">
    <source>
        <dbReference type="Proteomes" id="UP000187439"/>
    </source>
</evidence>
<dbReference type="OrthoDB" id="9763644at2"/>
<organism evidence="2 3">
    <name type="scientific">Paenibacillus odorifer</name>
    <dbReference type="NCBI Taxonomy" id="189426"/>
    <lineage>
        <taxon>Bacteria</taxon>
        <taxon>Bacillati</taxon>
        <taxon>Bacillota</taxon>
        <taxon>Bacilli</taxon>
        <taxon>Bacillales</taxon>
        <taxon>Paenibacillaceae</taxon>
        <taxon>Paenibacillus</taxon>
    </lineage>
</organism>
<name>A0A1R0Y9R4_9BACL</name>
<dbReference type="AlphaFoldDB" id="A0A1R0Y9R4"/>
<dbReference type="RefSeq" id="WP_076116285.1">
    <property type="nucleotide sequence ID" value="NZ_MPTC01000001.1"/>
</dbReference>
<comment type="caution">
    <text evidence="2">The sequence shown here is derived from an EMBL/GenBank/DDBJ whole genome shotgun (WGS) entry which is preliminary data.</text>
</comment>
<accession>A0A1R0Y9R4</accession>
<feature type="compositionally biased region" description="Basic and acidic residues" evidence="1">
    <location>
        <begin position="8"/>
        <end position="28"/>
    </location>
</feature>
<evidence type="ECO:0008006" key="4">
    <source>
        <dbReference type="Google" id="ProtNLM"/>
    </source>
</evidence>
<dbReference type="Proteomes" id="UP000187439">
    <property type="component" value="Unassembled WGS sequence"/>
</dbReference>
<evidence type="ECO:0000256" key="1">
    <source>
        <dbReference type="SAM" id="MobiDB-lite"/>
    </source>
</evidence>
<reference evidence="2 3" key="1">
    <citation type="submission" date="2016-10" db="EMBL/GenBank/DDBJ databases">
        <title>Paenibacillus species isolates.</title>
        <authorList>
            <person name="Beno S.M."/>
        </authorList>
    </citation>
    <scope>NUCLEOTIDE SEQUENCE [LARGE SCALE GENOMIC DNA]</scope>
    <source>
        <strain evidence="2 3">FSL H7-0710</strain>
    </source>
</reference>